<reference evidence="1 2" key="1">
    <citation type="submission" date="2022-04" db="EMBL/GenBank/DDBJ databases">
        <title>Positive selection, recombination, and allopatry shape intraspecific diversity of widespread and dominant cyanobacteria.</title>
        <authorList>
            <person name="Wei J."/>
            <person name="Shu W."/>
            <person name="Hu C."/>
        </authorList>
    </citation>
    <scope>NUCLEOTIDE SEQUENCE [LARGE SCALE GENOMIC DNA]</scope>
    <source>
        <strain evidence="1 2">AS-A4</strain>
    </source>
</reference>
<organism evidence="1 2">
    <name type="scientific">Stenomitos frigidus AS-A4</name>
    <dbReference type="NCBI Taxonomy" id="2933935"/>
    <lineage>
        <taxon>Bacteria</taxon>
        <taxon>Bacillati</taxon>
        <taxon>Cyanobacteriota</taxon>
        <taxon>Cyanophyceae</taxon>
        <taxon>Leptolyngbyales</taxon>
        <taxon>Leptolyngbyaceae</taxon>
        <taxon>Stenomitos</taxon>
    </lineage>
</organism>
<dbReference type="Proteomes" id="UP001476950">
    <property type="component" value="Unassembled WGS sequence"/>
</dbReference>
<name>A0ABV0KLB2_9CYAN</name>
<comment type="caution">
    <text evidence="1">The sequence shown here is derived from an EMBL/GenBank/DDBJ whole genome shotgun (WGS) entry which is preliminary data.</text>
</comment>
<keyword evidence="2" id="KW-1185">Reference proteome</keyword>
<protein>
    <submittedName>
        <fullName evidence="1">Uncharacterized protein</fullName>
    </submittedName>
</protein>
<evidence type="ECO:0000313" key="1">
    <source>
        <dbReference type="EMBL" id="MEP1059960.1"/>
    </source>
</evidence>
<dbReference type="EMBL" id="JAMPLM010000014">
    <property type="protein sequence ID" value="MEP1059960.1"/>
    <property type="molecule type" value="Genomic_DNA"/>
</dbReference>
<sequence length="197" mass="21396">MRTIFKPKALCTVIIRIPSVLLLLPVLVLLGACTQTVPSAIATDDRPASPKPASASPVPAPLTIESLAGIYKGVTDEQDLAVQQREFEKLGANVPLEMLETMSRQIADQMKLTINSDGTFESSFATNKQRGKVKIDGNKLTFTNDPIKPIKGVDSSTKAPNCADCCTFTLNVSTDRKTLLRDDPENSSKFIPTYVKQ</sequence>
<dbReference type="RefSeq" id="WP_190446962.1">
    <property type="nucleotide sequence ID" value="NZ_JAMPLM010000014.1"/>
</dbReference>
<dbReference type="PROSITE" id="PS51257">
    <property type="entry name" value="PROKAR_LIPOPROTEIN"/>
    <property type="match status" value="1"/>
</dbReference>
<gene>
    <name evidence="1" type="ORF">NDI38_16095</name>
</gene>
<evidence type="ECO:0000313" key="2">
    <source>
        <dbReference type="Proteomes" id="UP001476950"/>
    </source>
</evidence>
<accession>A0ABV0KLB2</accession>
<proteinExistence type="predicted"/>